<dbReference type="InterPro" id="IPR000415">
    <property type="entry name" value="Nitroreductase-like"/>
</dbReference>
<dbReference type="PANTHER" id="PTHR43673:SF10">
    <property type="entry name" value="NADH DEHYDROGENASE_NAD(P)H NITROREDUCTASE XCC3605-RELATED"/>
    <property type="match status" value="1"/>
</dbReference>
<evidence type="ECO:0000259" key="4">
    <source>
        <dbReference type="Pfam" id="PF00881"/>
    </source>
</evidence>
<name>A0ABT5IZY8_9NEIS</name>
<dbReference type="EMBL" id="JAQQLF010000014">
    <property type="protein sequence ID" value="MDC7717992.1"/>
    <property type="molecule type" value="Genomic_DNA"/>
</dbReference>
<dbReference type="GO" id="GO:0004155">
    <property type="term" value="F:6,7-dihydropteridine reductase activity"/>
    <property type="evidence" value="ECO:0007669"/>
    <property type="project" value="UniProtKB-EC"/>
</dbReference>
<comment type="similarity">
    <text evidence="1">Belongs to the nitroreductase family.</text>
</comment>
<dbReference type="CDD" id="cd02149">
    <property type="entry name" value="NfsB-like"/>
    <property type="match status" value="1"/>
</dbReference>
<dbReference type="NCBIfam" id="NF008275">
    <property type="entry name" value="PRK11053.1"/>
    <property type="match status" value="1"/>
</dbReference>
<keyword evidence="3 5" id="KW-0560">Oxidoreductase</keyword>
<dbReference type="InterPro" id="IPR029479">
    <property type="entry name" value="Nitroreductase"/>
</dbReference>
<evidence type="ECO:0000256" key="1">
    <source>
        <dbReference type="ARBA" id="ARBA00007118"/>
    </source>
</evidence>
<comment type="caution">
    <text evidence="5">The sequence shown here is derived from an EMBL/GenBank/DDBJ whole genome shotgun (WGS) entry which is preliminary data.</text>
</comment>
<evidence type="ECO:0000313" key="5">
    <source>
        <dbReference type="EMBL" id="MDC7717992.1"/>
    </source>
</evidence>
<dbReference type="PANTHER" id="PTHR43673">
    <property type="entry name" value="NAD(P)H NITROREDUCTASE YDGI-RELATED"/>
    <property type="match status" value="1"/>
</dbReference>
<dbReference type="EC" id="1.5.1.34" evidence="5"/>
<evidence type="ECO:0000256" key="2">
    <source>
        <dbReference type="ARBA" id="ARBA00022857"/>
    </source>
</evidence>
<gene>
    <name evidence="5" type="primary">nfsB</name>
    <name evidence="5" type="ORF">PQU95_12305</name>
</gene>
<dbReference type="Proteomes" id="UP001219956">
    <property type="component" value="Unassembled WGS sequence"/>
</dbReference>
<organism evidence="5 6">
    <name type="scientific">Vogesella aquatica</name>
    <dbReference type="NCBI Taxonomy" id="2984206"/>
    <lineage>
        <taxon>Bacteria</taxon>
        <taxon>Pseudomonadati</taxon>
        <taxon>Pseudomonadota</taxon>
        <taxon>Betaproteobacteria</taxon>
        <taxon>Neisseriales</taxon>
        <taxon>Chromobacteriaceae</taxon>
        <taxon>Vogesella</taxon>
    </lineage>
</organism>
<dbReference type="SUPFAM" id="SSF55469">
    <property type="entry name" value="FMN-dependent nitroreductase-like"/>
    <property type="match status" value="1"/>
</dbReference>
<evidence type="ECO:0000256" key="3">
    <source>
        <dbReference type="ARBA" id="ARBA00023002"/>
    </source>
</evidence>
<protein>
    <submittedName>
        <fullName evidence="5">Oxygen-insensitive NAD(P)H nitroreductase</fullName>
        <ecNumber evidence="5">1.5.1.34</ecNumber>
    </submittedName>
</protein>
<accession>A0ABT5IZY8</accession>
<sequence length="217" mass="24156">MDITAYLLRRYTTKAFDPERRLDAAQLAQIETLLRYSPSSTNAQPWHFILAGSDDGKARIAQATQGFYSFNEAKIRRASHVVVLCTRAQVDDSHLLQVLAQEDQDGRFANAEAREGQHRGRSHFVNAHRFQLRDSVHWMEKQVYLALGMLLLGVAAMEIDACPIEGFDAVALDEALGLRQHGLVPSVIVALGYRAADDFNAALPKSRLPADSVITRL</sequence>
<keyword evidence="2" id="KW-0521">NADP</keyword>
<dbReference type="InterPro" id="IPR033878">
    <property type="entry name" value="NfsB-like"/>
</dbReference>
<reference evidence="5 6" key="1">
    <citation type="submission" date="2023-01" db="EMBL/GenBank/DDBJ databases">
        <title>Novel species of the genus Vogesella isolated from rivers.</title>
        <authorList>
            <person name="Lu H."/>
        </authorList>
    </citation>
    <scope>NUCLEOTIDE SEQUENCE [LARGE SCALE GENOMIC DNA]</scope>
    <source>
        <strain evidence="5 6">DC21W</strain>
    </source>
</reference>
<feature type="domain" description="Nitroreductase" evidence="4">
    <location>
        <begin position="8"/>
        <end position="193"/>
    </location>
</feature>
<dbReference type="Gene3D" id="3.40.109.10">
    <property type="entry name" value="NADH Oxidase"/>
    <property type="match status" value="1"/>
</dbReference>
<keyword evidence="6" id="KW-1185">Reference proteome</keyword>
<proteinExistence type="inferred from homology"/>
<dbReference type="Pfam" id="PF00881">
    <property type="entry name" value="Nitroreductase"/>
    <property type="match status" value="1"/>
</dbReference>
<evidence type="ECO:0000313" key="6">
    <source>
        <dbReference type="Proteomes" id="UP001219956"/>
    </source>
</evidence>
<dbReference type="RefSeq" id="WP_272752297.1">
    <property type="nucleotide sequence ID" value="NZ_JAQQLF010000014.1"/>
</dbReference>